<dbReference type="AlphaFoldDB" id="A0A6J7A8E9"/>
<feature type="region of interest" description="Disordered" evidence="1">
    <location>
        <begin position="65"/>
        <end position="116"/>
    </location>
</feature>
<accession>A0A6J7A8E9</accession>
<reference evidence="2" key="1">
    <citation type="submission" date="2020-05" db="EMBL/GenBank/DDBJ databases">
        <authorList>
            <person name="Chiriac C."/>
            <person name="Salcher M."/>
            <person name="Ghai R."/>
            <person name="Kavagutti S V."/>
        </authorList>
    </citation>
    <scope>NUCLEOTIDE SEQUENCE</scope>
</reference>
<sequence>MSKPPWLSKPASLATASTAIVFPPKMQPSATSEISSGLTKTIFSSPCLCSSGFFEKSFLSLVSESPDAPIKRKSSPAINANFGPNFANSKPAHAGPATNENSSRTDSIESAELSSLLSGRERPQRVRVKLPIFAKDAPEAAAKSKIKINEDELNLISAHIERM</sequence>
<gene>
    <name evidence="2" type="ORF">UFOPK3166_00822</name>
</gene>
<evidence type="ECO:0000313" key="2">
    <source>
        <dbReference type="EMBL" id="CAB4829074.1"/>
    </source>
</evidence>
<dbReference type="EMBL" id="CAFABD010000128">
    <property type="protein sequence ID" value="CAB4829074.1"/>
    <property type="molecule type" value="Genomic_DNA"/>
</dbReference>
<evidence type="ECO:0000256" key="1">
    <source>
        <dbReference type="SAM" id="MobiDB-lite"/>
    </source>
</evidence>
<proteinExistence type="predicted"/>
<organism evidence="2">
    <name type="scientific">freshwater metagenome</name>
    <dbReference type="NCBI Taxonomy" id="449393"/>
    <lineage>
        <taxon>unclassified sequences</taxon>
        <taxon>metagenomes</taxon>
        <taxon>ecological metagenomes</taxon>
    </lineage>
</organism>
<name>A0A6J7A8E9_9ZZZZ</name>
<protein>
    <submittedName>
        <fullName evidence="2">Unannotated protein</fullName>
    </submittedName>
</protein>